<gene>
    <name evidence="1" type="ORF">CK501_03015</name>
</gene>
<evidence type="ECO:0000313" key="1">
    <source>
        <dbReference type="EMBL" id="PAU82136.1"/>
    </source>
</evidence>
<dbReference type="Pfam" id="PF12790">
    <property type="entry name" value="T6SS-SciN"/>
    <property type="match status" value="1"/>
</dbReference>
<dbReference type="InterPro" id="IPR038706">
    <property type="entry name" value="Type_VI_SciN-like_sf"/>
</dbReference>
<organism evidence="1 2">
    <name type="scientific">Halovibrio salipaludis</name>
    <dbReference type="NCBI Taxonomy" id="2032626"/>
    <lineage>
        <taxon>Bacteria</taxon>
        <taxon>Pseudomonadati</taxon>
        <taxon>Pseudomonadota</taxon>
        <taxon>Gammaproteobacteria</taxon>
        <taxon>Oceanospirillales</taxon>
        <taxon>Halomonadaceae</taxon>
        <taxon>Halovibrio</taxon>
    </lineage>
</organism>
<dbReference type="PROSITE" id="PS51257">
    <property type="entry name" value="PROKAR_LIPOPROTEIN"/>
    <property type="match status" value="1"/>
</dbReference>
<dbReference type="Gene3D" id="2.60.40.4150">
    <property type="entry name" value="Type VI secretion system, lipoprotein SciN"/>
    <property type="match status" value="1"/>
</dbReference>
<dbReference type="Proteomes" id="UP000218896">
    <property type="component" value="Unassembled WGS sequence"/>
</dbReference>
<dbReference type="PANTHER" id="PTHR37625:SF4">
    <property type="entry name" value="OUTER MEMBRANE LIPOPROTEIN"/>
    <property type="match status" value="1"/>
</dbReference>
<dbReference type="NCBIfam" id="TIGR03352">
    <property type="entry name" value="VI_chp_3"/>
    <property type="match status" value="1"/>
</dbReference>
<reference evidence="1 2" key="1">
    <citation type="submission" date="2017-08" db="EMBL/GenBank/DDBJ databases">
        <title>Halovibrio sewagensis sp. nov., isolated from wastewater of high salinity.</title>
        <authorList>
            <person name="Dong X."/>
            <person name="Zhang G."/>
        </authorList>
    </citation>
    <scope>NUCLEOTIDE SEQUENCE [LARGE SCALE GENOMIC DNA]</scope>
    <source>
        <strain evidence="1 2">YL5-2</strain>
    </source>
</reference>
<protein>
    <submittedName>
        <fullName evidence="1">Type VI secretion system lipoprotein TssJ</fullName>
    </submittedName>
</protein>
<dbReference type="OrthoDB" id="7066769at2"/>
<proteinExistence type="predicted"/>
<dbReference type="PANTHER" id="PTHR37625">
    <property type="entry name" value="OUTER MEMBRANE LIPOPROTEIN-RELATED"/>
    <property type="match status" value="1"/>
</dbReference>
<dbReference type="InterPro" id="IPR017734">
    <property type="entry name" value="T6SS_SciN"/>
</dbReference>
<dbReference type="EMBL" id="NSKD01000001">
    <property type="protein sequence ID" value="PAU82136.1"/>
    <property type="molecule type" value="Genomic_DNA"/>
</dbReference>
<accession>A0A2A2F9M2</accession>
<comment type="caution">
    <text evidence="1">The sequence shown here is derived from an EMBL/GenBank/DDBJ whole genome shotgun (WGS) entry which is preliminary data.</text>
</comment>
<keyword evidence="2" id="KW-1185">Reference proteome</keyword>
<evidence type="ECO:0000313" key="2">
    <source>
        <dbReference type="Proteomes" id="UP000218896"/>
    </source>
</evidence>
<dbReference type="AlphaFoldDB" id="A0A2A2F9M2"/>
<name>A0A2A2F9M2_9GAMM</name>
<dbReference type="RefSeq" id="WP_095616232.1">
    <property type="nucleotide sequence ID" value="NZ_NSKD01000001.1"/>
</dbReference>
<keyword evidence="1" id="KW-0449">Lipoprotein</keyword>
<sequence>MMRWLWVLAMGVMLGGCAFFHPVADVRMKAGDSVNPDSEDRASPVLVRLYELREPDAFRDAGFDALHEDPEAVLGDDLLGMEETMLRPGSDWYTERALADDTRYLGVTAAFRNIDDARWRLVRPADGIFFVPGIDLRVDGVGIRNRDD</sequence>